<dbReference type="STRING" id="13706.A0A1X2HDJ5"/>
<dbReference type="PROSITE" id="PS50850">
    <property type="entry name" value="MFS"/>
    <property type="match status" value="1"/>
</dbReference>
<evidence type="ECO:0000256" key="5">
    <source>
        <dbReference type="ARBA" id="ARBA00023136"/>
    </source>
</evidence>
<dbReference type="OrthoDB" id="2985014at2759"/>
<sequence length="504" mass="55785">MPSKHQKYPSQSTDGSFLEVMDHAEDQAPIAVEPASLAPLEDDKRTERKLVWKLDLSVLPFATVLYLFSSLDRGNIGNARLGGLEEDLGLVGNEFYNALSIFFVGYVMFQIPSNIGLKIFTPSLWFGFAALAWGACSTSMAATRNYAGLMATRTFLGISESFMAPCLPVYLSFWYMPNELGSRNAIFYAASTVAGAFGGILAWAIIGHLEGVLGLASWRWLFIIEGLPTVLLGFLCLLFLPNYPKTAGRHFLTPTEKHLAIERVQSVHNSDDDTFSKPQLLACLQDWNTWRYMVIYIGIVSCVSSYSIFLPTIVHAMGFQSLQAQLLTIPPYVVGCLAVVAAARYSDRVMQRSNVIALTLSAAILGYVFLLIGEYQPLQYTGAILVPCGVFPSVPLAIAWLSNNTVGHTKRGVTLAIANSAGQAVSIVGTQIYRAEDAPDYRLGHGISLCFVVLSLCFTVFQRRKLASENRRREREYGRPEDVKVNEEQSGYLYDRHPAFRYVL</sequence>
<dbReference type="InterPro" id="IPR020846">
    <property type="entry name" value="MFS_dom"/>
</dbReference>
<feature type="transmembrane region" description="Helical" evidence="6">
    <location>
        <begin position="378"/>
        <end position="401"/>
    </location>
</feature>
<feature type="transmembrane region" description="Helical" evidence="6">
    <location>
        <begin position="154"/>
        <end position="173"/>
    </location>
</feature>
<keyword evidence="9" id="KW-1185">Reference proteome</keyword>
<keyword evidence="2" id="KW-0813">Transport</keyword>
<dbReference type="InterPro" id="IPR036259">
    <property type="entry name" value="MFS_trans_sf"/>
</dbReference>
<evidence type="ECO:0000256" key="4">
    <source>
        <dbReference type="ARBA" id="ARBA00022989"/>
    </source>
</evidence>
<dbReference type="PANTHER" id="PTHR43791">
    <property type="entry name" value="PERMEASE-RELATED"/>
    <property type="match status" value="1"/>
</dbReference>
<keyword evidence="4 6" id="KW-1133">Transmembrane helix</keyword>
<feature type="transmembrane region" description="Helical" evidence="6">
    <location>
        <begin position="95"/>
        <end position="112"/>
    </location>
</feature>
<feature type="transmembrane region" description="Helical" evidence="6">
    <location>
        <begin position="413"/>
        <end position="433"/>
    </location>
</feature>
<evidence type="ECO:0000256" key="3">
    <source>
        <dbReference type="ARBA" id="ARBA00022692"/>
    </source>
</evidence>
<feature type="transmembrane region" description="Helical" evidence="6">
    <location>
        <begin position="124"/>
        <end position="142"/>
    </location>
</feature>
<dbReference type="PANTHER" id="PTHR43791:SF49">
    <property type="entry name" value="TRANSPORTER, PUTATIVE (AFU_ORTHOLOGUE AFUA_4G04250)-RELATED"/>
    <property type="match status" value="1"/>
</dbReference>
<dbReference type="FunFam" id="1.20.1250.20:FF:000057">
    <property type="entry name" value="MFS general substrate transporter"/>
    <property type="match status" value="1"/>
</dbReference>
<proteinExistence type="predicted"/>
<evidence type="ECO:0000256" key="6">
    <source>
        <dbReference type="SAM" id="Phobius"/>
    </source>
</evidence>
<dbReference type="OMA" id="TIVHAMG"/>
<reference evidence="8 9" key="1">
    <citation type="submission" date="2016-07" db="EMBL/GenBank/DDBJ databases">
        <title>Pervasive Adenine N6-methylation of Active Genes in Fungi.</title>
        <authorList>
            <consortium name="DOE Joint Genome Institute"/>
            <person name="Mondo S.J."/>
            <person name="Dannebaum R.O."/>
            <person name="Kuo R.C."/>
            <person name="Labutti K."/>
            <person name="Haridas S."/>
            <person name="Kuo A."/>
            <person name="Salamov A."/>
            <person name="Ahrendt S.R."/>
            <person name="Lipzen A."/>
            <person name="Sullivan W."/>
            <person name="Andreopoulos W.B."/>
            <person name="Clum A."/>
            <person name="Lindquist E."/>
            <person name="Daum C."/>
            <person name="Ramamoorthy G.K."/>
            <person name="Gryganskyi A."/>
            <person name="Culley D."/>
            <person name="Magnuson J.K."/>
            <person name="James T.Y."/>
            <person name="O'Malley M.A."/>
            <person name="Stajich J.E."/>
            <person name="Spatafora J.W."/>
            <person name="Visel A."/>
            <person name="Grigoriev I.V."/>
        </authorList>
    </citation>
    <scope>NUCLEOTIDE SEQUENCE [LARGE SCALE GENOMIC DNA]</scope>
    <source>
        <strain evidence="8 9">NRRL 2496</strain>
    </source>
</reference>
<evidence type="ECO:0000313" key="9">
    <source>
        <dbReference type="Proteomes" id="UP000242180"/>
    </source>
</evidence>
<evidence type="ECO:0000256" key="2">
    <source>
        <dbReference type="ARBA" id="ARBA00022448"/>
    </source>
</evidence>
<comment type="subcellular location">
    <subcellularLocation>
        <location evidence="1">Membrane</location>
        <topology evidence="1">Multi-pass membrane protein</topology>
    </subcellularLocation>
</comment>
<dbReference type="InParanoid" id="A0A1X2HDJ5"/>
<feature type="transmembrane region" description="Helical" evidence="6">
    <location>
        <begin position="355"/>
        <end position="372"/>
    </location>
</feature>
<dbReference type="Gene3D" id="1.20.1250.20">
    <property type="entry name" value="MFS general substrate transporter like domains"/>
    <property type="match status" value="2"/>
</dbReference>
<organism evidence="8 9">
    <name type="scientific">Syncephalastrum racemosum</name>
    <name type="common">Filamentous fungus</name>
    <dbReference type="NCBI Taxonomy" id="13706"/>
    <lineage>
        <taxon>Eukaryota</taxon>
        <taxon>Fungi</taxon>
        <taxon>Fungi incertae sedis</taxon>
        <taxon>Mucoromycota</taxon>
        <taxon>Mucoromycotina</taxon>
        <taxon>Mucoromycetes</taxon>
        <taxon>Mucorales</taxon>
        <taxon>Syncephalastraceae</taxon>
        <taxon>Syncephalastrum</taxon>
    </lineage>
</organism>
<protein>
    <submittedName>
        <fullName evidence="8">Major facilitator superfamily transporter</fullName>
    </submittedName>
</protein>
<keyword evidence="5 6" id="KW-0472">Membrane</keyword>
<feature type="domain" description="Major facilitator superfamily (MFS) profile" evidence="7">
    <location>
        <begin position="58"/>
        <end position="504"/>
    </location>
</feature>
<dbReference type="AlphaFoldDB" id="A0A1X2HDJ5"/>
<dbReference type="FunFam" id="1.20.1250.20:FF:000013">
    <property type="entry name" value="MFS general substrate transporter"/>
    <property type="match status" value="1"/>
</dbReference>
<feature type="transmembrane region" description="Helical" evidence="6">
    <location>
        <begin position="294"/>
        <end position="318"/>
    </location>
</feature>
<keyword evidence="3 6" id="KW-0812">Transmembrane</keyword>
<dbReference type="SUPFAM" id="SSF103473">
    <property type="entry name" value="MFS general substrate transporter"/>
    <property type="match status" value="1"/>
</dbReference>
<feature type="transmembrane region" description="Helical" evidence="6">
    <location>
        <begin position="324"/>
        <end position="343"/>
    </location>
</feature>
<dbReference type="GO" id="GO:0016020">
    <property type="term" value="C:membrane"/>
    <property type="evidence" value="ECO:0007669"/>
    <property type="project" value="UniProtKB-SubCell"/>
</dbReference>
<dbReference type="Pfam" id="PF07690">
    <property type="entry name" value="MFS_1"/>
    <property type="match status" value="1"/>
</dbReference>
<dbReference type="InterPro" id="IPR011701">
    <property type="entry name" value="MFS"/>
</dbReference>
<feature type="transmembrane region" description="Helical" evidence="6">
    <location>
        <begin position="445"/>
        <end position="463"/>
    </location>
</feature>
<name>A0A1X2HDJ5_SYNRA</name>
<feature type="transmembrane region" description="Helical" evidence="6">
    <location>
        <begin position="50"/>
        <end position="68"/>
    </location>
</feature>
<dbReference type="GO" id="GO:0022857">
    <property type="term" value="F:transmembrane transporter activity"/>
    <property type="evidence" value="ECO:0007669"/>
    <property type="project" value="InterPro"/>
</dbReference>
<evidence type="ECO:0000259" key="7">
    <source>
        <dbReference type="PROSITE" id="PS50850"/>
    </source>
</evidence>
<gene>
    <name evidence="8" type="ORF">BCR43DRAFT_474862</name>
</gene>
<feature type="transmembrane region" description="Helical" evidence="6">
    <location>
        <begin position="185"/>
        <end position="206"/>
    </location>
</feature>
<evidence type="ECO:0000256" key="1">
    <source>
        <dbReference type="ARBA" id="ARBA00004141"/>
    </source>
</evidence>
<dbReference type="EMBL" id="MCGN01000005">
    <property type="protein sequence ID" value="ORY96884.1"/>
    <property type="molecule type" value="Genomic_DNA"/>
</dbReference>
<feature type="transmembrane region" description="Helical" evidence="6">
    <location>
        <begin position="218"/>
        <end position="240"/>
    </location>
</feature>
<comment type="caution">
    <text evidence="8">The sequence shown here is derived from an EMBL/GenBank/DDBJ whole genome shotgun (WGS) entry which is preliminary data.</text>
</comment>
<dbReference type="Proteomes" id="UP000242180">
    <property type="component" value="Unassembled WGS sequence"/>
</dbReference>
<accession>A0A1X2HDJ5</accession>
<evidence type="ECO:0000313" key="8">
    <source>
        <dbReference type="EMBL" id="ORY96884.1"/>
    </source>
</evidence>